<proteinExistence type="predicted"/>
<dbReference type="PANTHER" id="PTHR30528:SF0">
    <property type="entry name" value="CYTOPLASMIC PROTEIN"/>
    <property type="match status" value="1"/>
</dbReference>
<comment type="caution">
    <text evidence="1">The sequence shown here is derived from an EMBL/GenBank/DDBJ whole genome shotgun (WGS) entry which is preliminary data.</text>
</comment>
<dbReference type="Proteomes" id="UP000028725">
    <property type="component" value="Unassembled WGS sequence"/>
</dbReference>
<dbReference type="STRING" id="394096.DB31_1124"/>
<keyword evidence="2" id="KW-1185">Reference proteome</keyword>
<evidence type="ECO:0000313" key="2">
    <source>
        <dbReference type="Proteomes" id="UP000028725"/>
    </source>
</evidence>
<protein>
    <recommendedName>
        <fullName evidence="3">Cytoplasmic protein</fullName>
    </recommendedName>
</protein>
<dbReference type="InterPro" id="IPR009351">
    <property type="entry name" value="AlkZ-like"/>
</dbReference>
<dbReference type="PANTHER" id="PTHR30528">
    <property type="entry name" value="CYTOPLASMIC PROTEIN"/>
    <property type="match status" value="1"/>
</dbReference>
<gene>
    <name evidence="1" type="ORF">DB31_1124</name>
</gene>
<dbReference type="EMBL" id="JMCB01000011">
    <property type="protein sequence ID" value="KFE66059.1"/>
    <property type="molecule type" value="Genomic_DNA"/>
</dbReference>
<reference evidence="1 2" key="1">
    <citation type="submission" date="2014-04" db="EMBL/GenBank/DDBJ databases">
        <title>Genome assembly of Hyalangium minutum DSM 14724.</title>
        <authorList>
            <person name="Sharma G."/>
            <person name="Subramanian S."/>
        </authorList>
    </citation>
    <scope>NUCLEOTIDE SEQUENCE [LARGE SCALE GENOMIC DNA]</scope>
    <source>
        <strain evidence="1 2">DSM 14724</strain>
    </source>
</reference>
<dbReference type="RefSeq" id="WP_044192705.1">
    <property type="nucleotide sequence ID" value="NZ_JMCB01000011.1"/>
</dbReference>
<name>A0A085WEE6_9BACT</name>
<dbReference type="Pfam" id="PF06224">
    <property type="entry name" value="AlkZ-like"/>
    <property type="match status" value="1"/>
</dbReference>
<sequence length="394" mass="44064">MPRPTLPPAQTLDPEVARAWLVSHHGLAAPRFPPGTAGTRSMLKALRCIQLDPLDVIGTNADLVALARVDGLVRGDVYRHLMPGHAFEHWAKERCILPASAFPYYRERTRETPWWNLATRLERLPARVLEAVLEEVAARGPISAAELTDHGAVKPLDWSGWKGTGKATSMALEVLWTRCQVVVCGRGPGGKRYDVPERALPETARAPLASGPEVFERWALLERVEAAGLLSRAAGPHWSVLSAVRTSELPDTLVREGLLEEVVLPGAPRRYLAPVGFRERPVTEPDERMRILGPLDPLLWDRGLVQRVFGFEYLWEVYKPAELRRWGWYVCPLLHKGRLVGRLEARVEDGVLRVDKLWREKGVKLDDAALDEALARHAKACGATRVRRVRSRVG</sequence>
<evidence type="ECO:0008006" key="3">
    <source>
        <dbReference type="Google" id="ProtNLM"/>
    </source>
</evidence>
<accession>A0A085WEE6</accession>
<evidence type="ECO:0000313" key="1">
    <source>
        <dbReference type="EMBL" id="KFE66059.1"/>
    </source>
</evidence>
<dbReference type="AlphaFoldDB" id="A0A085WEE6"/>
<organism evidence="1 2">
    <name type="scientific">Hyalangium minutum</name>
    <dbReference type="NCBI Taxonomy" id="394096"/>
    <lineage>
        <taxon>Bacteria</taxon>
        <taxon>Pseudomonadati</taxon>
        <taxon>Myxococcota</taxon>
        <taxon>Myxococcia</taxon>
        <taxon>Myxococcales</taxon>
        <taxon>Cystobacterineae</taxon>
        <taxon>Archangiaceae</taxon>
        <taxon>Hyalangium</taxon>
    </lineage>
</organism>
<dbReference type="OrthoDB" id="9787207at2"/>
<dbReference type="PATRIC" id="fig|394096.3.peg.5466"/>